<keyword evidence="3" id="KW-1185">Reference proteome</keyword>
<sequence>MALVRVPGIFVVSTNGRARFDVRSKTNFSEPGRRPDSLRMNDAENDLEQTNESVQSEAPKVPANTVDWDDVLSLDKSTSHF</sequence>
<dbReference type="AlphaFoldDB" id="A0A9P7NCZ9"/>
<name>A0A9P7NCZ9_9HYPO</name>
<feature type="compositionally biased region" description="Basic and acidic residues" evidence="1">
    <location>
        <begin position="31"/>
        <end position="42"/>
    </location>
</feature>
<accession>A0A9P7NCZ9</accession>
<protein>
    <submittedName>
        <fullName evidence="2">Uncharacterized protein</fullName>
    </submittedName>
</protein>
<dbReference type="Proteomes" id="UP000748025">
    <property type="component" value="Unassembled WGS sequence"/>
</dbReference>
<organism evidence="2 3">
    <name type="scientific">Claviceps pusilla</name>
    <dbReference type="NCBI Taxonomy" id="123648"/>
    <lineage>
        <taxon>Eukaryota</taxon>
        <taxon>Fungi</taxon>
        <taxon>Dikarya</taxon>
        <taxon>Ascomycota</taxon>
        <taxon>Pezizomycotina</taxon>
        <taxon>Sordariomycetes</taxon>
        <taxon>Hypocreomycetidae</taxon>
        <taxon>Hypocreales</taxon>
        <taxon>Clavicipitaceae</taxon>
        <taxon>Claviceps</taxon>
    </lineage>
</organism>
<reference evidence="2" key="1">
    <citation type="journal article" date="2020" name="bioRxiv">
        <title>Whole genome comparisons of ergot fungi reveals the divergence and evolution of species within the genus Claviceps are the result of varying mechanisms driving genome evolution and host range expansion.</title>
        <authorList>
            <person name="Wyka S.A."/>
            <person name="Mondo S.J."/>
            <person name="Liu M."/>
            <person name="Dettman J."/>
            <person name="Nalam V."/>
            <person name="Broders K.D."/>
        </authorList>
    </citation>
    <scope>NUCLEOTIDE SEQUENCE</scope>
    <source>
        <strain evidence="2">CCC 602</strain>
    </source>
</reference>
<evidence type="ECO:0000256" key="1">
    <source>
        <dbReference type="SAM" id="MobiDB-lite"/>
    </source>
</evidence>
<evidence type="ECO:0000313" key="2">
    <source>
        <dbReference type="EMBL" id="KAG6011438.1"/>
    </source>
</evidence>
<gene>
    <name evidence="2" type="ORF">E4U43_008304</name>
</gene>
<feature type="region of interest" description="Disordered" evidence="1">
    <location>
        <begin position="23"/>
        <end position="65"/>
    </location>
</feature>
<comment type="caution">
    <text evidence="2">The sequence shown here is derived from an EMBL/GenBank/DDBJ whole genome shotgun (WGS) entry which is preliminary data.</text>
</comment>
<evidence type="ECO:0000313" key="3">
    <source>
        <dbReference type="Proteomes" id="UP000748025"/>
    </source>
</evidence>
<dbReference type="EMBL" id="SRPW01000879">
    <property type="protein sequence ID" value="KAG6011438.1"/>
    <property type="molecule type" value="Genomic_DNA"/>
</dbReference>
<proteinExistence type="predicted"/>